<dbReference type="PANTHER" id="PTHR46178">
    <property type="entry name" value="SEVEN TM RECEPTOR"/>
    <property type="match status" value="1"/>
</dbReference>
<sequence length="151" mass="17287">MIQSDIVVFPDMVNRVACIFMNAFTVTNPLLNILFSSDNGFVFAHAMVAYSILVITIILNILVFLLVRSAKKIDSFRYVFYIYSVTNIIFSMMFSITLMQWDKSPGLIIFFPTGPFAHNATIAPFVFRVNSNRGTTIKYWNISFKTSYFSL</sequence>
<dbReference type="PANTHER" id="PTHR46178:SF9">
    <property type="entry name" value="SEVEN TM RECEPTOR"/>
    <property type="match status" value="1"/>
</dbReference>
<dbReference type="EMBL" id="BTRK01000005">
    <property type="protein sequence ID" value="GMR52670.1"/>
    <property type="molecule type" value="Genomic_DNA"/>
</dbReference>
<feature type="transmembrane region" description="Helical" evidence="1">
    <location>
        <begin position="12"/>
        <end position="35"/>
    </location>
</feature>
<evidence type="ECO:0000313" key="3">
    <source>
        <dbReference type="Proteomes" id="UP001328107"/>
    </source>
</evidence>
<reference evidence="3" key="1">
    <citation type="submission" date="2022-10" db="EMBL/GenBank/DDBJ databases">
        <title>Genome assembly of Pristionchus species.</title>
        <authorList>
            <person name="Yoshida K."/>
            <person name="Sommer R.J."/>
        </authorList>
    </citation>
    <scope>NUCLEOTIDE SEQUENCE [LARGE SCALE GENOMIC DNA]</scope>
    <source>
        <strain evidence="3">RS5460</strain>
    </source>
</reference>
<dbReference type="AlphaFoldDB" id="A0AAN5CY93"/>
<comment type="caution">
    <text evidence="2">The sequence shown here is derived from an EMBL/GenBank/DDBJ whole genome shotgun (WGS) entry which is preliminary data.</text>
</comment>
<feature type="transmembrane region" description="Helical" evidence="1">
    <location>
        <begin position="78"/>
        <end position="101"/>
    </location>
</feature>
<protein>
    <recommendedName>
        <fullName evidence="4">G protein-coupled receptor</fullName>
    </recommendedName>
</protein>
<evidence type="ECO:0000313" key="2">
    <source>
        <dbReference type="EMBL" id="GMR52670.1"/>
    </source>
</evidence>
<name>A0AAN5CY93_9BILA</name>
<feature type="transmembrane region" description="Helical" evidence="1">
    <location>
        <begin position="107"/>
        <end position="127"/>
    </location>
</feature>
<dbReference type="Proteomes" id="UP001328107">
    <property type="component" value="Unassembled WGS sequence"/>
</dbReference>
<keyword evidence="1" id="KW-1133">Transmembrane helix</keyword>
<keyword evidence="1" id="KW-0812">Transmembrane</keyword>
<feature type="transmembrane region" description="Helical" evidence="1">
    <location>
        <begin position="41"/>
        <end position="66"/>
    </location>
</feature>
<proteinExistence type="predicted"/>
<evidence type="ECO:0008006" key="4">
    <source>
        <dbReference type="Google" id="ProtNLM"/>
    </source>
</evidence>
<keyword evidence="3" id="KW-1185">Reference proteome</keyword>
<keyword evidence="1" id="KW-0472">Membrane</keyword>
<gene>
    <name evidence="2" type="ORF">PMAYCL1PPCAC_22864</name>
</gene>
<accession>A0AAN5CY93</accession>
<evidence type="ECO:0000256" key="1">
    <source>
        <dbReference type="SAM" id="Phobius"/>
    </source>
</evidence>
<organism evidence="2 3">
    <name type="scientific">Pristionchus mayeri</name>
    <dbReference type="NCBI Taxonomy" id="1317129"/>
    <lineage>
        <taxon>Eukaryota</taxon>
        <taxon>Metazoa</taxon>
        <taxon>Ecdysozoa</taxon>
        <taxon>Nematoda</taxon>
        <taxon>Chromadorea</taxon>
        <taxon>Rhabditida</taxon>
        <taxon>Rhabditina</taxon>
        <taxon>Diplogasteromorpha</taxon>
        <taxon>Diplogasteroidea</taxon>
        <taxon>Neodiplogasteridae</taxon>
        <taxon>Pristionchus</taxon>
    </lineage>
</organism>